<dbReference type="InterPro" id="IPR053029">
    <property type="entry name" value="RNA_pol_I-specific_init_factor"/>
</dbReference>
<dbReference type="GO" id="GO:0042790">
    <property type="term" value="P:nucleolar large rRNA transcription by RNA polymerase I"/>
    <property type="evidence" value="ECO:0007669"/>
    <property type="project" value="TreeGrafter"/>
</dbReference>
<protein>
    <submittedName>
        <fullName evidence="2">Uncharacterized protein</fullName>
    </submittedName>
</protein>
<keyword evidence="3" id="KW-1185">Reference proteome</keyword>
<proteinExistence type="predicted"/>
<comment type="caution">
    <text evidence="2">The sequence shown here is derived from an EMBL/GenBank/DDBJ whole genome shotgun (WGS) entry which is preliminary data.</text>
</comment>
<dbReference type="STRING" id="1081109.A0A167YDC7"/>
<dbReference type="GO" id="GO:0001164">
    <property type="term" value="F:RNA polymerase I core promoter sequence-specific DNA binding"/>
    <property type="evidence" value="ECO:0007669"/>
    <property type="project" value="TreeGrafter"/>
</dbReference>
<accession>A0A167YDC7</accession>
<evidence type="ECO:0000256" key="1">
    <source>
        <dbReference type="SAM" id="MobiDB-lite"/>
    </source>
</evidence>
<evidence type="ECO:0000313" key="3">
    <source>
        <dbReference type="Proteomes" id="UP000078544"/>
    </source>
</evidence>
<dbReference type="EMBL" id="AZGY01000019">
    <property type="protein sequence ID" value="KZZ91196.1"/>
    <property type="molecule type" value="Genomic_DNA"/>
</dbReference>
<sequence length="421" mass="48790">MERKRKRTRVRSQTLEHRHRRTLLPREAINPFSRSSNERQQLLVAGLNDADEDPTLGLKNFPHQGFRGKLYQDEILSDDEEAYSHAWQPVDDTSDESRARAATQQLVQNPSREHKLDMMIRSIHQLLDQGGVERAARLFGLVLQLRPGSRPIDIRQHNLWAVGAEIILREGEESRAKARNTTNENSPFTQCSKGVQIFDIWRTKANMPKLRTYLSCLSQNHPYDHKFPHNVSALDFKIALLGWEIFCCHVDFTSAMERFNEDLDDWQQERSFESTDDDSMASNTEGHGPLGKRVRQTSPFQKVAKEDIRLRTYRVMNAMVKEMDSIIQEMPYSRSTHFLQLRAVVSLLIADLLVGDDVQEGQHLRTRQLEQEAASQFIRKINRSERDFFGIWISSVTSHLNTRRGQQTQHILHSLPIRSTT</sequence>
<dbReference type="GO" id="GO:0070860">
    <property type="term" value="C:RNA polymerase I core factor complex"/>
    <property type="evidence" value="ECO:0007669"/>
    <property type="project" value="TreeGrafter"/>
</dbReference>
<evidence type="ECO:0000313" key="2">
    <source>
        <dbReference type="EMBL" id="KZZ91196.1"/>
    </source>
</evidence>
<dbReference type="OrthoDB" id="2159786at2759"/>
<reference evidence="2 3" key="1">
    <citation type="journal article" date="2016" name="Genome Biol. Evol.">
        <title>Divergent and convergent evolution of fungal pathogenicity.</title>
        <authorList>
            <person name="Shang Y."/>
            <person name="Xiao G."/>
            <person name="Zheng P."/>
            <person name="Cen K."/>
            <person name="Zhan S."/>
            <person name="Wang C."/>
        </authorList>
    </citation>
    <scope>NUCLEOTIDE SEQUENCE [LARGE SCALE GENOMIC DNA]</scope>
    <source>
        <strain evidence="2 3">RCEF 2490</strain>
    </source>
</reference>
<gene>
    <name evidence="2" type="ORF">AAL_06937</name>
</gene>
<dbReference type="PANTHER" id="PTHR28244">
    <property type="entry name" value="RNA POLYMERASE I-SPECIFIC TRANSCRIPTION INITIATION FACTOR RRN11"/>
    <property type="match status" value="1"/>
</dbReference>
<dbReference type="AlphaFoldDB" id="A0A167YDC7"/>
<dbReference type="Proteomes" id="UP000078544">
    <property type="component" value="Unassembled WGS sequence"/>
</dbReference>
<dbReference type="PANTHER" id="PTHR28244:SF1">
    <property type="entry name" value="RNA POLYMERASE I-SPECIFIC TRANSCRIPTION INITIATION FACTOR RRN11"/>
    <property type="match status" value="1"/>
</dbReference>
<dbReference type="GO" id="GO:0017025">
    <property type="term" value="F:TBP-class protein binding"/>
    <property type="evidence" value="ECO:0007669"/>
    <property type="project" value="TreeGrafter"/>
</dbReference>
<organism evidence="2 3">
    <name type="scientific">Moelleriella libera RCEF 2490</name>
    <dbReference type="NCBI Taxonomy" id="1081109"/>
    <lineage>
        <taxon>Eukaryota</taxon>
        <taxon>Fungi</taxon>
        <taxon>Dikarya</taxon>
        <taxon>Ascomycota</taxon>
        <taxon>Pezizomycotina</taxon>
        <taxon>Sordariomycetes</taxon>
        <taxon>Hypocreomycetidae</taxon>
        <taxon>Hypocreales</taxon>
        <taxon>Clavicipitaceae</taxon>
        <taxon>Moelleriella</taxon>
    </lineage>
</organism>
<name>A0A167YDC7_9HYPO</name>
<feature type="region of interest" description="Disordered" evidence="1">
    <location>
        <begin position="270"/>
        <end position="293"/>
    </location>
</feature>